<dbReference type="OrthoDB" id="4955518at2759"/>
<proteinExistence type="predicted"/>
<gene>
    <name evidence="1" type="ORF">GQ602_003289</name>
</gene>
<comment type="caution">
    <text evidence="1">The sequence shown here is derived from an EMBL/GenBank/DDBJ whole genome shotgun (WGS) entry which is preliminary data.</text>
</comment>
<sequence>MQMMQALVERFDRLEQNMRRGFTDLGEKIEALDRKVSALNKNFTTRTRNSVVTHRTVDLSPLYNALTGDMIEAFPRTLGDLESLNST</sequence>
<organism evidence="1 2">
    <name type="scientific">Ophiocordyceps camponoti-floridani</name>
    <dbReference type="NCBI Taxonomy" id="2030778"/>
    <lineage>
        <taxon>Eukaryota</taxon>
        <taxon>Fungi</taxon>
        <taxon>Dikarya</taxon>
        <taxon>Ascomycota</taxon>
        <taxon>Pezizomycotina</taxon>
        <taxon>Sordariomycetes</taxon>
        <taxon>Hypocreomycetidae</taxon>
        <taxon>Hypocreales</taxon>
        <taxon>Ophiocordycipitaceae</taxon>
        <taxon>Ophiocordyceps</taxon>
    </lineage>
</organism>
<dbReference type="AlphaFoldDB" id="A0A8H4Q7W5"/>
<accession>A0A8H4Q7W5</accession>
<keyword evidence="2" id="KW-1185">Reference proteome</keyword>
<reference evidence="1 2" key="1">
    <citation type="journal article" date="2020" name="G3 (Bethesda)">
        <title>Genetic Underpinnings of Host Manipulation by Ophiocordyceps as Revealed by Comparative Transcriptomics.</title>
        <authorList>
            <person name="Will I."/>
            <person name="Das B."/>
            <person name="Trinh T."/>
            <person name="Brachmann A."/>
            <person name="Ohm R.A."/>
            <person name="de Bekker C."/>
        </authorList>
    </citation>
    <scope>NUCLEOTIDE SEQUENCE [LARGE SCALE GENOMIC DNA]</scope>
    <source>
        <strain evidence="1 2">EC05</strain>
    </source>
</reference>
<protein>
    <submittedName>
        <fullName evidence="1">Uncharacterized protein</fullName>
    </submittedName>
</protein>
<name>A0A8H4Q7W5_9HYPO</name>
<evidence type="ECO:0000313" key="2">
    <source>
        <dbReference type="Proteomes" id="UP000562929"/>
    </source>
</evidence>
<evidence type="ECO:0000313" key="1">
    <source>
        <dbReference type="EMBL" id="KAF4589400.1"/>
    </source>
</evidence>
<dbReference type="EMBL" id="JAACLJ010000003">
    <property type="protein sequence ID" value="KAF4589400.1"/>
    <property type="molecule type" value="Genomic_DNA"/>
</dbReference>
<dbReference type="Proteomes" id="UP000562929">
    <property type="component" value="Unassembled WGS sequence"/>
</dbReference>